<evidence type="ECO:0000313" key="7">
    <source>
        <dbReference type="Proteomes" id="UP000887574"/>
    </source>
</evidence>
<keyword evidence="5" id="KW-0342">GTP-binding</keyword>
<dbReference type="SUPFAM" id="SSF54980">
    <property type="entry name" value="EF-G C-terminal domain-like"/>
    <property type="match status" value="1"/>
</dbReference>
<dbReference type="Gene3D" id="3.40.50.300">
    <property type="entry name" value="P-loop containing nucleotide triphosphate hydrolases"/>
    <property type="match status" value="2"/>
</dbReference>
<dbReference type="GO" id="GO:0070125">
    <property type="term" value="P:mitochondrial translational elongation"/>
    <property type="evidence" value="ECO:0007669"/>
    <property type="project" value="TreeGrafter"/>
</dbReference>
<dbReference type="InterPro" id="IPR009022">
    <property type="entry name" value="EFG_III"/>
</dbReference>
<dbReference type="Pfam" id="PF14492">
    <property type="entry name" value="EFG_III"/>
    <property type="match status" value="1"/>
</dbReference>
<evidence type="ECO:0000256" key="3">
    <source>
        <dbReference type="ARBA" id="ARBA00022768"/>
    </source>
</evidence>
<keyword evidence="7" id="KW-1185">Reference proteome</keyword>
<dbReference type="SMART" id="SM00889">
    <property type="entry name" value="EFG_IV"/>
    <property type="match status" value="1"/>
</dbReference>
<reference evidence="8" key="1">
    <citation type="submission" date="2022-11" db="UniProtKB">
        <authorList>
            <consortium name="WormBaseParasite"/>
        </authorList>
    </citation>
    <scope>IDENTIFICATION</scope>
</reference>
<dbReference type="InterPro" id="IPR031157">
    <property type="entry name" value="G_TR_CS"/>
</dbReference>
<dbReference type="FunFam" id="2.40.30.10:FF:000022">
    <property type="entry name" value="Elongation factor G, mitochondrial"/>
    <property type="match status" value="1"/>
</dbReference>
<dbReference type="InterPro" id="IPR005517">
    <property type="entry name" value="Transl_elong_EFG/EF2_IV"/>
</dbReference>
<dbReference type="Pfam" id="PF03764">
    <property type="entry name" value="EFG_IV"/>
    <property type="match status" value="1"/>
</dbReference>
<dbReference type="CDD" id="cd04091">
    <property type="entry name" value="mtEFG1_II_like"/>
    <property type="match status" value="1"/>
</dbReference>
<evidence type="ECO:0000259" key="6">
    <source>
        <dbReference type="SMART" id="SM00889"/>
    </source>
</evidence>
<dbReference type="PANTHER" id="PTHR43636:SF2">
    <property type="entry name" value="ELONGATION FACTOR G, MITOCHONDRIAL"/>
    <property type="match status" value="1"/>
</dbReference>
<dbReference type="InterPro" id="IPR000795">
    <property type="entry name" value="T_Tr_GTP-bd_dom"/>
</dbReference>
<keyword evidence="4" id="KW-0648">Protein biosynthesis</keyword>
<dbReference type="SUPFAM" id="SSF54211">
    <property type="entry name" value="Ribosomal protein S5 domain 2-like"/>
    <property type="match status" value="1"/>
</dbReference>
<evidence type="ECO:0000256" key="1">
    <source>
        <dbReference type="ARBA" id="ARBA00005870"/>
    </source>
</evidence>
<dbReference type="InterPro" id="IPR004161">
    <property type="entry name" value="EFTu-like_2"/>
</dbReference>
<dbReference type="AlphaFoldDB" id="A0A915CWK1"/>
<dbReference type="GO" id="GO:0003746">
    <property type="term" value="F:translation elongation factor activity"/>
    <property type="evidence" value="ECO:0007669"/>
    <property type="project" value="UniProtKB-KW"/>
</dbReference>
<dbReference type="InterPro" id="IPR009000">
    <property type="entry name" value="Transl_B-barrel_sf"/>
</dbReference>
<name>A0A915CWK1_9BILA</name>
<keyword evidence="2" id="KW-0547">Nucleotide-binding</keyword>
<dbReference type="Pfam" id="PF00009">
    <property type="entry name" value="GTP_EFTU"/>
    <property type="match status" value="1"/>
</dbReference>
<dbReference type="GO" id="GO:0005525">
    <property type="term" value="F:GTP binding"/>
    <property type="evidence" value="ECO:0007669"/>
    <property type="project" value="UniProtKB-KW"/>
</dbReference>
<proteinExistence type="inferred from homology"/>
<protein>
    <submittedName>
        <fullName evidence="8">Translation elongation factor EFG/EF2 domain-containing protein</fullName>
    </submittedName>
</protein>
<dbReference type="PROSITE" id="PS00301">
    <property type="entry name" value="G_TR_1"/>
    <property type="match status" value="1"/>
</dbReference>
<keyword evidence="3" id="KW-0251">Elongation factor</keyword>
<feature type="domain" description="Translation elongation factor EFG/EF2" evidence="6">
    <location>
        <begin position="448"/>
        <end position="550"/>
    </location>
</feature>
<organism evidence="7 8">
    <name type="scientific">Ditylenchus dipsaci</name>
    <dbReference type="NCBI Taxonomy" id="166011"/>
    <lineage>
        <taxon>Eukaryota</taxon>
        <taxon>Metazoa</taxon>
        <taxon>Ecdysozoa</taxon>
        <taxon>Nematoda</taxon>
        <taxon>Chromadorea</taxon>
        <taxon>Rhabditida</taxon>
        <taxon>Tylenchina</taxon>
        <taxon>Tylenchomorpha</taxon>
        <taxon>Sphaerularioidea</taxon>
        <taxon>Anguinidae</taxon>
        <taxon>Anguininae</taxon>
        <taxon>Ditylenchus</taxon>
    </lineage>
</organism>
<dbReference type="Proteomes" id="UP000887574">
    <property type="component" value="Unplaced"/>
</dbReference>
<dbReference type="InterPro" id="IPR020568">
    <property type="entry name" value="Ribosomal_Su5_D2-typ_SF"/>
</dbReference>
<dbReference type="Gene3D" id="3.30.70.870">
    <property type="entry name" value="Elongation Factor G (Translational Gtpase), domain 3"/>
    <property type="match status" value="1"/>
</dbReference>
<sequence length="627" mass="70889">MLWFPYPTYCTSFQDICAYRFWQNNCHRENTFYAGRIDQMHEVKGKDDVGATMDYMELEKQRGITIQSAATYVDWHGRTSMSSTPLGMSTSQWNQTLTVNRQLNRYNVPFITFVNKLDRRGADHRRALDGLRDKLGHNAALIQMPIGVESNFKAIIDLIDEQVVYNEGDDGLIVRKDDIPEEHRPEVHDLRQELLEHLAEGDDVIAEQFLNDRNPTAEEIHAAVRRSVIKRSFVPVLVGSALKNKGVQQMIDAIVNYLPNPAEVTNFATVDQGGTEERVVLNPLRSECNRLPFVGMAFKLEAGKFGQLTYFRVYQGCLSKGDSITATRDRRKCRVQRLVRIHASLLEDIDTAYAGDICATVGVDCSSGETFCSDQSLSIHLESMHIAEPVILCLALKRFTREDPTFRSEFNVEHGETIIRGMGELHLEIYSQRMKNEYGCPVELGKPSVAFRECVGSPYRFLYRHKKQTGGQGQFGEIEGHIEALPNDKITTVEFTDLKGLQKAVVEGPLIKARISGINVDGKTHPVDSTEIALINTMMNMFREAFEKADWILLEPIMKVDVTVPDEFEVSFNNYITENYKDCIFRVGPVTGSVLRRQGIVTHTDNEVKGFVTISSEVSLLSVLIID</sequence>
<comment type="similarity">
    <text evidence="1">Belongs to the TRAFAC class translation factor GTPase superfamily. Classic translation factor GTPase family. EF-G/EF-2 subfamily.</text>
</comment>
<dbReference type="InterPro" id="IPR035647">
    <property type="entry name" value="EFG_III/V"/>
</dbReference>
<accession>A0A915CWK1</accession>
<evidence type="ECO:0000256" key="2">
    <source>
        <dbReference type="ARBA" id="ARBA00022741"/>
    </source>
</evidence>
<dbReference type="PANTHER" id="PTHR43636">
    <property type="entry name" value="ELONGATION FACTOR G, MITOCHONDRIAL"/>
    <property type="match status" value="1"/>
</dbReference>
<dbReference type="InterPro" id="IPR041095">
    <property type="entry name" value="EFG_II"/>
</dbReference>
<evidence type="ECO:0000256" key="4">
    <source>
        <dbReference type="ARBA" id="ARBA00022917"/>
    </source>
</evidence>
<dbReference type="GO" id="GO:0005739">
    <property type="term" value="C:mitochondrion"/>
    <property type="evidence" value="ECO:0007669"/>
    <property type="project" value="TreeGrafter"/>
</dbReference>
<dbReference type="Gene3D" id="3.30.230.10">
    <property type="match status" value="1"/>
</dbReference>
<dbReference type="SUPFAM" id="SSF50447">
    <property type="entry name" value="Translation proteins"/>
    <property type="match status" value="1"/>
</dbReference>
<dbReference type="Gene3D" id="2.40.30.10">
    <property type="entry name" value="Translation factors"/>
    <property type="match status" value="1"/>
</dbReference>
<dbReference type="GO" id="GO:0003924">
    <property type="term" value="F:GTPase activity"/>
    <property type="evidence" value="ECO:0007669"/>
    <property type="project" value="InterPro"/>
</dbReference>
<evidence type="ECO:0000313" key="8">
    <source>
        <dbReference type="WBParaSite" id="jg12924"/>
    </source>
</evidence>
<dbReference type="InterPro" id="IPR027417">
    <property type="entry name" value="P-loop_NTPase"/>
</dbReference>
<dbReference type="Pfam" id="PF03144">
    <property type="entry name" value="GTP_EFTU_D2"/>
    <property type="match status" value="1"/>
</dbReference>
<dbReference type="InterPro" id="IPR014721">
    <property type="entry name" value="Ribsml_uS5_D2-typ_fold_subgr"/>
</dbReference>
<evidence type="ECO:0000256" key="5">
    <source>
        <dbReference type="ARBA" id="ARBA00023134"/>
    </source>
</evidence>
<dbReference type="SUPFAM" id="SSF52540">
    <property type="entry name" value="P-loop containing nucleoside triphosphate hydrolases"/>
    <property type="match status" value="1"/>
</dbReference>
<dbReference type="CDD" id="cd16262">
    <property type="entry name" value="EFG_III"/>
    <property type="match status" value="1"/>
</dbReference>
<dbReference type="WBParaSite" id="jg12924">
    <property type="protein sequence ID" value="jg12924"/>
    <property type="gene ID" value="jg12924"/>
</dbReference>